<dbReference type="EMBL" id="MU266377">
    <property type="protein sequence ID" value="KAH7926796.1"/>
    <property type="molecule type" value="Genomic_DNA"/>
</dbReference>
<dbReference type="Proteomes" id="UP000790709">
    <property type="component" value="Unassembled WGS sequence"/>
</dbReference>
<organism evidence="1 2">
    <name type="scientific">Leucogyrophana mollusca</name>
    <dbReference type="NCBI Taxonomy" id="85980"/>
    <lineage>
        <taxon>Eukaryota</taxon>
        <taxon>Fungi</taxon>
        <taxon>Dikarya</taxon>
        <taxon>Basidiomycota</taxon>
        <taxon>Agaricomycotina</taxon>
        <taxon>Agaricomycetes</taxon>
        <taxon>Agaricomycetidae</taxon>
        <taxon>Boletales</taxon>
        <taxon>Boletales incertae sedis</taxon>
        <taxon>Leucogyrophana</taxon>
    </lineage>
</organism>
<evidence type="ECO:0000313" key="2">
    <source>
        <dbReference type="Proteomes" id="UP000790709"/>
    </source>
</evidence>
<keyword evidence="2" id="KW-1185">Reference proteome</keyword>
<accession>A0ACB8BLL7</accession>
<sequence>FGERTGRLMKLTEVSIQQKPAEPKRKEAEVVVEMVVTEDMLNSSGKMHGGCIIFLVDICSTLPVIALSHATDGIGKPGVSQGINTIYHAPASLGDKLRLINTSMTLGGRTMTARIEIWDVTHHRLVASATQVKMDASEAKL</sequence>
<protein>
    <submittedName>
        <fullName evidence="1">Uncharacterized protein</fullName>
    </submittedName>
</protein>
<reference evidence="1" key="1">
    <citation type="journal article" date="2021" name="New Phytol.">
        <title>Evolutionary innovations through gain and loss of genes in the ectomycorrhizal Boletales.</title>
        <authorList>
            <person name="Wu G."/>
            <person name="Miyauchi S."/>
            <person name="Morin E."/>
            <person name="Kuo A."/>
            <person name="Drula E."/>
            <person name="Varga T."/>
            <person name="Kohler A."/>
            <person name="Feng B."/>
            <person name="Cao Y."/>
            <person name="Lipzen A."/>
            <person name="Daum C."/>
            <person name="Hundley H."/>
            <person name="Pangilinan J."/>
            <person name="Johnson J."/>
            <person name="Barry K."/>
            <person name="LaButti K."/>
            <person name="Ng V."/>
            <person name="Ahrendt S."/>
            <person name="Min B."/>
            <person name="Choi I.G."/>
            <person name="Park H."/>
            <person name="Plett J.M."/>
            <person name="Magnuson J."/>
            <person name="Spatafora J.W."/>
            <person name="Nagy L.G."/>
            <person name="Henrissat B."/>
            <person name="Grigoriev I.V."/>
            <person name="Yang Z.L."/>
            <person name="Xu J."/>
            <person name="Martin F.M."/>
        </authorList>
    </citation>
    <scope>NUCLEOTIDE SEQUENCE</scope>
    <source>
        <strain evidence="1">KUC20120723A-06</strain>
    </source>
</reference>
<evidence type="ECO:0000313" key="1">
    <source>
        <dbReference type="EMBL" id="KAH7926796.1"/>
    </source>
</evidence>
<comment type="caution">
    <text evidence="1">The sequence shown here is derived from an EMBL/GenBank/DDBJ whole genome shotgun (WGS) entry which is preliminary data.</text>
</comment>
<feature type="non-terminal residue" evidence="1">
    <location>
        <position position="1"/>
    </location>
</feature>
<gene>
    <name evidence="1" type="ORF">BV22DRAFT_1008275</name>
</gene>
<proteinExistence type="predicted"/>
<name>A0ACB8BLL7_9AGAM</name>